<dbReference type="FunFam" id="1.20.1250.20:FF:000290">
    <property type="entry name" value="Unc-93 homolog A"/>
    <property type="match status" value="1"/>
</dbReference>
<dbReference type="CDD" id="cd17406">
    <property type="entry name" value="MFS_unc93A_like"/>
    <property type="match status" value="1"/>
</dbReference>
<feature type="region of interest" description="Disordered" evidence="7">
    <location>
        <begin position="1"/>
        <end position="31"/>
    </location>
</feature>
<feature type="transmembrane region" description="Helical" evidence="8">
    <location>
        <begin position="298"/>
        <end position="316"/>
    </location>
</feature>
<dbReference type="GO" id="GO:0043266">
    <property type="term" value="P:regulation of potassium ion transport"/>
    <property type="evidence" value="ECO:0007669"/>
    <property type="project" value="TreeGrafter"/>
</dbReference>
<reference evidence="9" key="1">
    <citation type="submission" date="2022-03" db="EMBL/GenBank/DDBJ databases">
        <authorList>
            <person name="Martin C."/>
        </authorList>
    </citation>
    <scope>NUCLEOTIDE SEQUENCE</scope>
</reference>
<dbReference type="GO" id="GO:0005886">
    <property type="term" value="C:plasma membrane"/>
    <property type="evidence" value="ECO:0007669"/>
    <property type="project" value="TreeGrafter"/>
</dbReference>
<dbReference type="GO" id="GO:0006937">
    <property type="term" value="P:regulation of muscle contraction"/>
    <property type="evidence" value="ECO:0007669"/>
    <property type="project" value="TreeGrafter"/>
</dbReference>
<feature type="transmembrane region" description="Helical" evidence="8">
    <location>
        <begin position="190"/>
        <end position="210"/>
    </location>
</feature>
<sequence>MADNPAFVTDEQKPGDFANNQGYISDKQTPGHFGYMSHGSFRRIDPESYITDKKAPVPLDTISDGTVLPRKPEEPSEPEVRCVSTWLCLCIKNEKVRIYKNIVIMSLTFLFNFTAFQSLSNLQSSLNITANLGTISLAVVYGALVLSCMFLPKFLIRHLGCKWTVTLAVLCYTVYIACNFYPAFETLIPGAIVLGFGAAPLWSAKCTYLTETGIEYAKLSGERSEVVINRFFGFFFLVFQTGQIWGNLISSLVLNTANGTYTISDEELDKCGANFCPTTNITNQNLSSPDEERKRTMIAIYLGTSVAGSLLAFLFLDTLKREKVEAERNRPDASLNDDRSCSEKWKPQMLVATFLHMRNFNQLLLIPLTIYSGLEQAFLGGDFTQAFVSCSLGIYMVGFTIICFGVANSLCSYIFGQLMKYIGRIPFFVLAALLNYGVQIAWLLWRPDPNQLVVFFVFAALWGVSDAVWQAHINALYGSIFSDNSEAAFSNYRLWESLGFIIAYAYQGFLCVPVKIYVLIGVLTIGMAGYFTVEILERRRKRKE</sequence>
<dbReference type="EMBL" id="CAIIXF020000003">
    <property type="protein sequence ID" value="CAH1778626.1"/>
    <property type="molecule type" value="Genomic_DNA"/>
</dbReference>
<evidence type="ECO:0000256" key="6">
    <source>
        <dbReference type="ARBA" id="ARBA00023180"/>
    </source>
</evidence>
<dbReference type="Gene3D" id="1.20.1250.20">
    <property type="entry name" value="MFS general substrate transporter like domains"/>
    <property type="match status" value="2"/>
</dbReference>
<gene>
    <name evidence="9" type="ORF">OFUS_LOCUS5519</name>
</gene>
<feature type="transmembrane region" description="Helical" evidence="8">
    <location>
        <begin position="102"/>
        <end position="120"/>
    </location>
</feature>
<feature type="transmembrane region" description="Helical" evidence="8">
    <location>
        <begin position="231"/>
        <end position="254"/>
    </location>
</feature>
<feature type="transmembrane region" description="Helical" evidence="8">
    <location>
        <begin position="451"/>
        <end position="471"/>
    </location>
</feature>
<dbReference type="Proteomes" id="UP000749559">
    <property type="component" value="Unassembled WGS sequence"/>
</dbReference>
<evidence type="ECO:0000256" key="5">
    <source>
        <dbReference type="ARBA" id="ARBA00023136"/>
    </source>
</evidence>
<keyword evidence="5 8" id="KW-0472">Membrane</keyword>
<dbReference type="InterPro" id="IPR051951">
    <property type="entry name" value="UNC-93_regulatory"/>
</dbReference>
<comment type="caution">
    <text evidence="9">The sequence shown here is derived from an EMBL/GenBank/DDBJ whole genome shotgun (WGS) entry which is preliminary data.</text>
</comment>
<feature type="transmembrane region" description="Helical" evidence="8">
    <location>
        <begin position="132"/>
        <end position="151"/>
    </location>
</feature>
<evidence type="ECO:0000313" key="9">
    <source>
        <dbReference type="EMBL" id="CAH1778626.1"/>
    </source>
</evidence>
<evidence type="ECO:0000256" key="4">
    <source>
        <dbReference type="ARBA" id="ARBA00022989"/>
    </source>
</evidence>
<feature type="transmembrane region" description="Helical" evidence="8">
    <location>
        <begin position="392"/>
        <end position="415"/>
    </location>
</feature>
<evidence type="ECO:0000256" key="2">
    <source>
        <dbReference type="ARBA" id="ARBA00009172"/>
    </source>
</evidence>
<comment type="similarity">
    <text evidence="2">Belongs to the unc-93 family.</text>
</comment>
<feature type="transmembrane region" description="Helical" evidence="8">
    <location>
        <begin position="516"/>
        <end position="536"/>
    </location>
</feature>
<name>A0A8J1UT58_OWEFU</name>
<organism evidence="9 10">
    <name type="scientific">Owenia fusiformis</name>
    <name type="common">Polychaete worm</name>
    <dbReference type="NCBI Taxonomy" id="6347"/>
    <lineage>
        <taxon>Eukaryota</taxon>
        <taxon>Metazoa</taxon>
        <taxon>Spiralia</taxon>
        <taxon>Lophotrochozoa</taxon>
        <taxon>Annelida</taxon>
        <taxon>Polychaeta</taxon>
        <taxon>Sedentaria</taxon>
        <taxon>Canalipalpata</taxon>
        <taxon>Sabellida</taxon>
        <taxon>Oweniida</taxon>
        <taxon>Oweniidae</taxon>
        <taxon>Owenia</taxon>
    </lineage>
</organism>
<feature type="transmembrane region" description="Helical" evidence="8">
    <location>
        <begin position="427"/>
        <end position="445"/>
    </location>
</feature>
<keyword evidence="3 8" id="KW-0812">Transmembrane</keyword>
<dbReference type="SUPFAM" id="SSF103473">
    <property type="entry name" value="MFS general substrate transporter"/>
    <property type="match status" value="1"/>
</dbReference>
<keyword evidence="10" id="KW-1185">Reference proteome</keyword>
<evidence type="ECO:0000313" key="10">
    <source>
        <dbReference type="Proteomes" id="UP000749559"/>
    </source>
</evidence>
<dbReference type="Pfam" id="PF05978">
    <property type="entry name" value="UNC-93"/>
    <property type="match status" value="1"/>
</dbReference>
<evidence type="ECO:0000256" key="3">
    <source>
        <dbReference type="ARBA" id="ARBA00022692"/>
    </source>
</evidence>
<evidence type="ECO:0000256" key="7">
    <source>
        <dbReference type="SAM" id="MobiDB-lite"/>
    </source>
</evidence>
<dbReference type="PANTHER" id="PTHR19444">
    <property type="entry name" value="UNC-93 RELATED"/>
    <property type="match status" value="1"/>
</dbReference>
<dbReference type="PANTHER" id="PTHR19444:SF13">
    <property type="entry name" value="PROTEIN UNC-93 HOMOLOG A"/>
    <property type="match status" value="1"/>
</dbReference>
<comment type="subcellular location">
    <subcellularLocation>
        <location evidence="1">Membrane</location>
        <topology evidence="1">Multi-pass membrane protein</topology>
    </subcellularLocation>
</comment>
<dbReference type="InterPro" id="IPR036259">
    <property type="entry name" value="MFS_trans_sf"/>
</dbReference>
<evidence type="ECO:0000256" key="8">
    <source>
        <dbReference type="SAM" id="Phobius"/>
    </source>
</evidence>
<keyword evidence="6" id="KW-0325">Glycoprotein</keyword>
<proteinExistence type="inferred from homology"/>
<keyword evidence="4 8" id="KW-1133">Transmembrane helix</keyword>
<dbReference type="OrthoDB" id="78663at2759"/>
<feature type="transmembrane region" description="Helical" evidence="8">
    <location>
        <begin position="163"/>
        <end position="184"/>
    </location>
</feature>
<accession>A0A8J1UT58</accession>
<evidence type="ECO:0000256" key="1">
    <source>
        <dbReference type="ARBA" id="ARBA00004141"/>
    </source>
</evidence>
<feature type="compositionally biased region" description="Polar residues" evidence="7">
    <location>
        <begin position="18"/>
        <end position="28"/>
    </location>
</feature>
<dbReference type="GO" id="GO:0015459">
    <property type="term" value="F:potassium channel regulator activity"/>
    <property type="evidence" value="ECO:0007669"/>
    <property type="project" value="TreeGrafter"/>
</dbReference>
<dbReference type="GO" id="GO:0055120">
    <property type="term" value="C:striated muscle dense body"/>
    <property type="evidence" value="ECO:0007669"/>
    <property type="project" value="TreeGrafter"/>
</dbReference>
<protein>
    <submittedName>
        <fullName evidence="9">Uncharacterized protein</fullName>
    </submittedName>
</protein>
<dbReference type="AlphaFoldDB" id="A0A8J1UT58"/>
<dbReference type="InterPro" id="IPR010291">
    <property type="entry name" value="Ion_channel_UNC-93"/>
</dbReference>